<dbReference type="Proteomes" id="UP000076078">
    <property type="component" value="Unassembled WGS sequence"/>
</dbReference>
<keyword evidence="9" id="KW-0539">Nucleus</keyword>
<feature type="coiled-coil region" evidence="10">
    <location>
        <begin position="216"/>
        <end position="359"/>
    </location>
</feature>
<evidence type="ECO:0000256" key="10">
    <source>
        <dbReference type="SAM" id="Coils"/>
    </source>
</evidence>
<feature type="coiled-coil region" evidence="10">
    <location>
        <begin position="766"/>
        <end position="818"/>
    </location>
</feature>
<evidence type="ECO:0000256" key="5">
    <source>
        <dbReference type="ARBA" id="ARBA00022454"/>
    </source>
</evidence>
<dbReference type="OrthoDB" id="10254973at2759"/>
<feature type="compositionally biased region" description="Basic and acidic residues" evidence="11">
    <location>
        <begin position="1"/>
        <end position="13"/>
    </location>
</feature>
<proteinExistence type="inferred from homology"/>
<dbReference type="InterPro" id="IPR038729">
    <property type="entry name" value="Rad50/SbcC_AAA"/>
</dbReference>
<dbReference type="InterPro" id="IPR027417">
    <property type="entry name" value="P-loop_NTPase"/>
</dbReference>
<dbReference type="EMBL" id="LODT01000001">
    <property type="protein sequence ID" value="KYR03011.1"/>
    <property type="molecule type" value="Genomic_DNA"/>
</dbReference>
<reference evidence="13 14" key="1">
    <citation type="submission" date="2015-12" db="EMBL/GenBank/DDBJ databases">
        <title>Dictyostelia acquired genes for synthesis and detection of signals that induce cell-type specialization by lateral gene transfer from prokaryotes.</title>
        <authorList>
            <person name="Gloeckner G."/>
            <person name="Schaap P."/>
        </authorList>
    </citation>
    <scope>NUCLEOTIDE SEQUENCE [LARGE SCALE GENOMIC DNA]</scope>
    <source>
        <strain evidence="13 14">TK</strain>
    </source>
</reference>
<dbReference type="FunCoup" id="A0A152AA56">
    <property type="interactions" value="992"/>
</dbReference>
<evidence type="ECO:0000256" key="4">
    <source>
        <dbReference type="ARBA" id="ARBA00018687"/>
    </source>
</evidence>
<evidence type="ECO:0000313" key="14">
    <source>
        <dbReference type="Proteomes" id="UP000076078"/>
    </source>
</evidence>
<evidence type="ECO:0000313" key="13">
    <source>
        <dbReference type="EMBL" id="KYR03011.1"/>
    </source>
</evidence>
<keyword evidence="7" id="KW-0067">ATP-binding</keyword>
<feature type="compositionally biased region" description="Polar residues" evidence="11">
    <location>
        <begin position="14"/>
        <end position="32"/>
    </location>
</feature>
<dbReference type="OMA" id="RFWTSQP"/>
<feature type="coiled-coil region" evidence="10">
    <location>
        <begin position="638"/>
        <end position="665"/>
    </location>
</feature>
<feature type="coiled-coil region" evidence="10">
    <location>
        <begin position="387"/>
        <end position="442"/>
    </location>
</feature>
<evidence type="ECO:0000256" key="1">
    <source>
        <dbReference type="ARBA" id="ARBA00004123"/>
    </source>
</evidence>
<dbReference type="Pfam" id="PF13476">
    <property type="entry name" value="AAA_23"/>
    <property type="match status" value="1"/>
</dbReference>
<dbReference type="PANTHER" id="PTHR45916">
    <property type="entry name" value="STRUCTURAL MAINTENANCE OF CHROMOSOMES PROTEIN 5"/>
    <property type="match status" value="1"/>
</dbReference>
<comment type="subcellular location">
    <subcellularLocation>
        <location evidence="2">Chromosome</location>
    </subcellularLocation>
    <subcellularLocation>
        <location evidence="1">Nucleus</location>
    </subcellularLocation>
</comment>
<dbReference type="STRING" id="361077.A0A152AA56"/>
<feature type="coiled-coil region" evidence="10">
    <location>
        <begin position="858"/>
        <end position="895"/>
    </location>
</feature>
<gene>
    <name evidence="13" type="ORF">DLAC_00498</name>
</gene>
<feature type="region of interest" description="Disordered" evidence="11">
    <location>
        <begin position="1"/>
        <end position="32"/>
    </location>
</feature>
<sequence>MGDKKRKFQDFENQHTQNITEPTPSSQLNGESTGDYIPGSIVRMKLINFVTYSEVEFRPGPRLNVIIGPNGSGKSSIVCAIALGLGGGTNLLGRAKQVSDFIKHGCDKAIIEIELYNKDKNMVIRRDIYKDNTGDFKLNGKNISKTDLLHKVKELSVQVDNLCQFLPQDKVVCFAAMTPTELLQETEKAIAVNDMYENHMKLIDLKKEQVLYKNSFSEQNTILDDLKKQNQSLEKDVKKYKEREEYLAMIKNLQSKKLWVLFEECREKVVAAKESKTNLEKELATLEREKSHPMQAIRELEKVVRESKEKVQQLTTKISSAESQIQKKSQLKEKIVMEIERHNTELDGLNSRADQRANEIKTLGRTKADCERELSTLPNEDSLKAKVNEMNACLKDINQQAAEFQNEKYTYQQQKDQLEKELNMYKRELDNINNKAHQTLELVRKNSPEVFEAYNFVKQNGNMFQHQVFGPICMEINVENEEHAKYLENSIPPWLLMGFAFQCREDKDTFLRELVDRKRLNLNTIFLPNRVELRRQFDVKQLDKKYDITYTLDQVFESSPTVFDAIMDTTPLYNMAAGTKETLRYEEEIIEKTDVPILFTPNRNFSKTRSLYGNRETLTKVTNVRPPKFLTGINKQKRNELQDKIKDIQGKIQQIVEKIRQIDQKESAVKNRSKEFYDQRNQATGQLEERKKLYNKIANSQRQIDNLSREEDNTTISRNIKEKIMQCIEKMAENTNSATKDLLDMCKIFVERDQQHIKQSREECRLNFETAKFEESQRKINEMQDRIKKITMHFNELAKEAKQRKAEAEKVAPVQEDEELKKLLFETIKEESVEEIELSIDHYQNKANFITSNNPRVVQEYENRCQEIEKLEDRLNNHNRSLETMATQMENLKKSWMKPVEKFIKSINEKFTKYFEYIGCQGEVKLGFDPQEPDDFSKYSIDIYVKFRETENLKKLDAHVQSGGERSVSTMLFLISLQELTVCPFRVVDEINQGMDPKNERMIFDQIVQTANKPGLPQYFLITPKLLQDLSYSVNTTVLCVYTGPWSMTQKELEYSLDSAINIKTKKVK</sequence>
<comment type="caution">
    <text evidence="13">The sequence shown here is derived from an EMBL/GenBank/DDBJ whole genome shotgun (WGS) entry which is preliminary data.</text>
</comment>
<name>A0A152AA56_TIELA</name>
<keyword evidence="8 10" id="KW-0175">Coiled coil</keyword>
<evidence type="ECO:0000256" key="8">
    <source>
        <dbReference type="ARBA" id="ARBA00023054"/>
    </source>
</evidence>
<evidence type="ECO:0000256" key="11">
    <source>
        <dbReference type="SAM" id="MobiDB-lite"/>
    </source>
</evidence>
<evidence type="ECO:0000259" key="12">
    <source>
        <dbReference type="Pfam" id="PF13476"/>
    </source>
</evidence>
<keyword evidence="5" id="KW-0158">Chromosome</keyword>
<dbReference type="AlphaFoldDB" id="A0A152AA56"/>
<dbReference type="InParanoid" id="A0A152AA56"/>
<dbReference type="GO" id="GO:0003697">
    <property type="term" value="F:single-stranded DNA binding"/>
    <property type="evidence" value="ECO:0007669"/>
    <property type="project" value="TreeGrafter"/>
</dbReference>
<dbReference type="Gene3D" id="3.40.50.300">
    <property type="entry name" value="P-loop containing nucleotide triphosphate hydrolases"/>
    <property type="match status" value="2"/>
</dbReference>
<dbReference type="GO" id="GO:0000724">
    <property type="term" value="P:double-strand break repair via homologous recombination"/>
    <property type="evidence" value="ECO:0007669"/>
    <property type="project" value="TreeGrafter"/>
</dbReference>
<accession>A0A152AA56</accession>
<feature type="domain" description="Rad50/SbcC-type AAA" evidence="12">
    <location>
        <begin position="43"/>
        <end position="251"/>
    </location>
</feature>
<evidence type="ECO:0000256" key="2">
    <source>
        <dbReference type="ARBA" id="ARBA00004286"/>
    </source>
</evidence>
<comment type="similarity">
    <text evidence="3">Belongs to the SMC family. SMC5 subfamily.</text>
</comment>
<dbReference type="FunFam" id="3.40.50.300:FF:001301">
    <property type="entry name" value="Structural maintenance of chromosomes 5"/>
    <property type="match status" value="1"/>
</dbReference>
<keyword evidence="6" id="KW-0547">Nucleotide-binding</keyword>
<dbReference type="GO" id="GO:0016887">
    <property type="term" value="F:ATP hydrolysis activity"/>
    <property type="evidence" value="ECO:0007669"/>
    <property type="project" value="InterPro"/>
</dbReference>
<keyword evidence="14" id="KW-1185">Reference proteome</keyword>
<organism evidence="13 14">
    <name type="scientific">Tieghemostelium lacteum</name>
    <name type="common">Slime mold</name>
    <name type="synonym">Dictyostelium lacteum</name>
    <dbReference type="NCBI Taxonomy" id="361077"/>
    <lineage>
        <taxon>Eukaryota</taxon>
        <taxon>Amoebozoa</taxon>
        <taxon>Evosea</taxon>
        <taxon>Eumycetozoa</taxon>
        <taxon>Dictyostelia</taxon>
        <taxon>Dictyosteliales</taxon>
        <taxon>Raperosteliaceae</taxon>
        <taxon>Tieghemostelium</taxon>
    </lineage>
</organism>
<evidence type="ECO:0000256" key="9">
    <source>
        <dbReference type="ARBA" id="ARBA00023242"/>
    </source>
</evidence>
<dbReference type="PANTHER" id="PTHR45916:SF1">
    <property type="entry name" value="STRUCTURAL MAINTENANCE OF CHROMOSOMES PROTEIN 5"/>
    <property type="match status" value="1"/>
</dbReference>
<protein>
    <recommendedName>
        <fullName evidence="4">Structural maintenance of chromosomes protein 5</fullName>
    </recommendedName>
</protein>
<evidence type="ECO:0000256" key="6">
    <source>
        <dbReference type="ARBA" id="ARBA00022741"/>
    </source>
</evidence>
<dbReference type="GO" id="GO:0005634">
    <property type="term" value="C:nucleus"/>
    <property type="evidence" value="ECO:0007669"/>
    <property type="project" value="UniProtKB-SubCell"/>
</dbReference>
<evidence type="ECO:0000256" key="7">
    <source>
        <dbReference type="ARBA" id="ARBA00022840"/>
    </source>
</evidence>
<evidence type="ECO:0000256" key="3">
    <source>
        <dbReference type="ARBA" id="ARBA00010171"/>
    </source>
</evidence>
<dbReference type="SUPFAM" id="SSF52540">
    <property type="entry name" value="P-loop containing nucleoside triphosphate hydrolases"/>
    <property type="match status" value="2"/>
</dbReference>
<dbReference type="GO" id="GO:0030915">
    <property type="term" value="C:Smc5-Smc6 complex"/>
    <property type="evidence" value="ECO:0007669"/>
    <property type="project" value="TreeGrafter"/>
</dbReference>
<dbReference type="GO" id="GO:0005524">
    <property type="term" value="F:ATP binding"/>
    <property type="evidence" value="ECO:0007669"/>
    <property type="project" value="UniProtKB-KW"/>
</dbReference>